<dbReference type="Pfam" id="PF12650">
    <property type="entry name" value="DUF3784"/>
    <property type="match status" value="1"/>
</dbReference>
<dbReference type="InterPro" id="IPR037272">
    <property type="entry name" value="SNS_sf"/>
</dbReference>
<keyword evidence="1" id="KW-0472">Membrane</keyword>
<feature type="transmembrane region" description="Helical" evidence="1">
    <location>
        <begin position="74"/>
        <end position="92"/>
    </location>
</feature>
<reference evidence="2 3" key="1">
    <citation type="submission" date="2018-10" db="EMBL/GenBank/DDBJ databases">
        <title>Butyricimonas faecalis sp. nov., isolated from human faeces and emended description of the genus Butyricimonas.</title>
        <authorList>
            <person name="Le Roy T."/>
            <person name="Van der Smissen P."/>
            <person name="Paquot A."/>
            <person name="Delzenne N."/>
            <person name="Muccioli G."/>
            <person name="Collet J.-F."/>
            <person name="Cani P.D."/>
        </authorList>
    </citation>
    <scope>NUCLEOTIDE SEQUENCE [LARGE SCALE GENOMIC DNA]</scope>
    <source>
        <strain evidence="2 3">H184</strain>
    </source>
</reference>
<dbReference type="Proteomes" id="UP000270673">
    <property type="component" value="Chromosome"/>
</dbReference>
<keyword evidence="1" id="KW-0812">Transmembrane</keyword>
<protein>
    <submittedName>
        <fullName evidence="2">DUF3784 domain-containing protein</fullName>
    </submittedName>
</protein>
<accession>A0A3Q9IN88</accession>
<name>A0A3Q9IN88_9BACT</name>
<feature type="transmembrane region" description="Helical" evidence="1">
    <location>
        <begin position="6"/>
        <end position="27"/>
    </location>
</feature>
<keyword evidence="1" id="KW-1133">Transmembrane helix</keyword>
<evidence type="ECO:0000313" key="3">
    <source>
        <dbReference type="Proteomes" id="UP000270673"/>
    </source>
</evidence>
<dbReference type="OrthoDB" id="836288at2"/>
<evidence type="ECO:0000313" key="2">
    <source>
        <dbReference type="EMBL" id="AZS29837.1"/>
    </source>
</evidence>
<dbReference type="EMBL" id="CP032819">
    <property type="protein sequence ID" value="AZS29837.1"/>
    <property type="molecule type" value="Genomic_DNA"/>
</dbReference>
<evidence type="ECO:0000256" key="1">
    <source>
        <dbReference type="SAM" id="Phobius"/>
    </source>
</evidence>
<dbReference type="SUPFAM" id="SSF161070">
    <property type="entry name" value="SNF-like"/>
    <property type="match status" value="1"/>
</dbReference>
<feature type="transmembrane region" description="Helical" evidence="1">
    <location>
        <begin position="48"/>
        <end position="68"/>
    </location>
</feature>
<proteinExistence type="predicted"/>
<organism evidence="2 3">
    <name type="scientific">Butyricimonas faecalis</name>
    <dbReference type="NCBI Taxonomy" id="2093856"/>
    <lineage>
        <taxon>Bacteria</taxon>
        <taxon>Pseudomonadati</taxon>
        <taxon>Bacteroidota</taxon>
        <taxon>Bacteroidia</taxon>
        <taxon>Bacteroidales</taxon>
        <taxon>Odoribacteraceae</taxon>
        <taxon>Butyricimonas</taxon>
    </lineage>
</organism>
<dbReference type="AlphaFoldDB" id="A0A3Q9IN88"/>
<gene>
    <name evidence="2" type="ORF">D8S85_09945</name>
</gene>
<dbReference type="InterPro" id="IPR017259">
    <property type="entry name" value="UCP037672"/>
</dbReference>
<keyword evidence="3" id="KW-1185">Reference proteome</keyword>
<dbReference type="RefSeq" id="WP_106480561.1">
    <property type="nucleotide sequence ID" value="NZ_CP032819.1"/>
</dbReference>
<dbReference type="KEGG" id="buy:D8S85_09945"/>
<sequence length="102" mass="11888">MSTPNLIIGIFFIVLSIIIFTFPNTIAGYNTLSNEEKKKIKVKQLAKFVFKVLFSVGIIIIIGNYIFTWLKVPYLNYILHPILYILMLIILFSNKNKYIQQD</sequence>